<protein>
    <recommendedName>
        <fullName evidence="3">3,4-dihydroxy-2-butanone-4-phosphate synthase</fullName>
    </recommendedName>
</protein>
<keyword evidence="2" id="KW-1185">Reference proteome</keyword>
<dbReference type="AlphaFoldDB" id="A0A5M3WNA6"/>
<dbReference type="SUPFAM" id="SSF55821">
    <property type="entry name" value="YrdC/RibB"/>
    <property type="match status" value="1"/>
</dbReference>
<dbReference type="Proteomes" id="UP000331127">
    <property type="component" value="Unassembled WGS sequence"/>
</dbReference>
<evidence type="ECO:0000313" key="1">
    <source>
        <dbReference type="EMBL" id="GES09649.1"/>
    </source>
</evidence>
<gene>
    <name evidence="1" type="ORF">Amac_032450</name>
</gene>
<comment type="caution">
    <text evidence="1">The sequence shown here is derived from an EMBL/GenBank/DDBJ whole genome shotgun (WGS) entry which is preliminary data.</text>
</comment>
<proteinExistence type="predicted"/>
<name>A0A5M3WNA6_9ACTN</name>
<dbReference type="EMBL" id="BLAE01000016">
    <property type="protein sequence ID" value="GES09649.1"/>
    <property type="molecule type" value="Genomic_DNA"/>
</dbReference>
<dbReference type="RefSeq" id="WP_155355166.1">
    <property type="nucleotide sequence ID" value="NZ_BAAAHL010000040.1"/>
</dbReference>
<evidence type="ECO:0000313" key="2">
    <source>
        <dbReference type="Proteomes" id="UP000331127"/>
    </source>
</evidence>
<accession>A0A5M3WNA6</accession>
<evidence type="ECO:0008006" key="3">
    <source>
        <dbReference type="Google" id="ProtNLM"/>
    </source>
</evidence>
<reference evidence="1 2" key="1">
    <citation type="submission" date="2019-10" db="EMBL/GenBank/DDBJ databases">
        <title>Whole genome shotgun sequence of Acrocarpospora macrocephala NBRC 16266.</title>
        <authorList>
            <person name="Ichikawa N."/>
            <person name="Kimura A."/>
            <person name="Kitahashi Y."/>
            <person name="Komaki H."/>
            <person name="Oguchi A."/>
        </authorList>
    </citation>
    <scope>NUCLEOTIDE SEQUENCE [LARGE SCALE GENOMIC DNA]</scope>
    <source>
        <strain evidence="1 2">NBRC 16266</strain>
    </source>
</reference>
<organism evidence="1 2">
    <name type="scientific">Acrocarpospora macrocephala</name>
    <dbReference type="NCBI Taxonomy" id="150177"/>
    <lineage>
        <taxon>Bacteria</taxon>
        <taxon>Bacillati</taxon>
        <taxon>Actinomycetota</taxon>
        <taxon>Actinomycetes</taxon>
        <taxon>Streptosporangiales</taxon>
        <taxon>Streptosporangiaceae</taxon>
        <taxon>Acrocarpospora</taxon>
    </lineage>
</organism>
<sequence>MQAVQEALATLQRGQMVVVTDDEDRVTTHNLAYLTTKRDRMGHLITLPEDG</sequence>
<dbReference type="InterPro" id="IPR017945">
    <property type="entry name" value="DHBP_synth_RibB-like_a/b_dom"/>
</dbReference>